<dbReference type="AlphaFoldDB" id="A0A8H7A8H7"/>
<feature type="domain" description="Azaphilone pigments biosynthesis cluster protein L N-terminal" evidence="2">
    <location>
        <begin position="1"/>
        <end position="209"/>
    </location>
</feature>
<keyword evidence="4" id="KW-1185">Reference proteome</keyword>
<gene>
    <name evidence="3" type="ORF">GJ744_005686</name>
</gene>
<evidence type="ECO:0000259" key="2">
    <source>
        <dbReference type="Pfam" id="PF17111"/>
    </source>
</evidence>
<proteinExistence type="predicted"/>
<name>A0A8H7A8H7_9EURO</name>
<dbReference type="Pfam" id="PF17111">
    <property type="entry name" value="PigL_N"/>
    <property type="match status" value="1"/>
</dbReference>
<sequence>MDPLSITGPVVGITMAALQSAQFLAKTINNVKDAPDTIKDISADLRAVEPVLQNLSQTLQNNPSQIILSDQIKSAVKNCEKACTAFRSQIEHWTRHSTEEKTFWVDRWRIGLFGQERIKIFKGQLSNCKGTLNVALSTATIIMTSCQENLMKEMKDMMLQQNEDVLQRQIAKANIEKAEIERSLQQLSIDGSTEQDEEVDQNRLELRQEIQRQEASNNVFRTMCEEALQSTVYERTGQKIKGIKAMNYSSALAGFINTSGEELRIPQDISDVTADQRSIAVAGVVKDLNFKDLRSG</sequence>
<dbReference type="InterPro" id="IPR031348">
    <property type="entry name" value="PigL_N"/>
</dbReference>
<feature type="coiled-coil region" evidence="1">
    <location>
        <begin position="163"/>
        <end position="190"/>
    </location>
</feature>
<comment type="caution">
    <text evidence="3">The sequence shown here is derived from an EMBL/GenBank/DDBJ whole genome shotgun (WGS) entry which is preliminary data.</text>
</comment>
<protein>
    <recommendedName>
        <fullName evidence="2">Azaphilone pigments biosynthesis cluster protein L N-terminal domain-containing protein</fullName>
    </recommendedName>
</protein>
<reference evidence="3" key="1">
    <citation type="submission" date="2020-02" db="EMBL/GenBank/DDBJ databases">
        <authorList>
            <person name="Palmer J.M."/>
        </authorList>
    </citation>
    <scope>NUCLEOTIDE SEQUENCE</scope>
    <source>
        <strain evidence="3">EPUS1.4</strain>
        <tissue evidence="3">Thallus</tissue>
    </source>
</reference>
<dbReference type="OrthoDB" id="432483at2759"/>
<dbReference type="Proteomes" id="UP000606974">
    <property type="component" value="Unassembled WGS sequence"/>
</dbReference>
<accession>A0A8H7A8H7</accession>
<keyword evidence="1" id="KW-0175">Coiled coil</keyword>
<evidence type="ECO:0000256" key="1">
    <source>
        <dbReference type="SAM" id="Coils"/>
    </source>
</evidence>
<evidence type="ECO:0000313" key="3">
    <source>
        <dbReference type="EMBL" id="KAF7502471.1"/>
    </source>
</evidence>
<evidence type="ECO:0000313" key="4">
    <source>
        <dbReference type="Proteomes" id="UP000606974"/>
    </source>
</evidence>
<organism evidence="3 4">
    <name type="scientific">Endocarpon pusillum</name>
    <dbReference type="NCBI Taxonomy" id="364733"/>
    <lineage>
        <taxon>Eukaryota</taxon>
        <taxon>Fungi</taxon>
        <taxon>Dikarya</taxon>
        <taxon>Ascomycota</taxon>
        <taxon>Pezizomycotina</taxon>
        <taxon>Eurotiomycetes</taxon>
        <taxon>Chaetothyriomycetidae</taxon>
        <taxon>Verrucariales</taxon>
        <taxon>Verrucariaceae</taxon>
        <taxon>Endocarpon</taxon>
    </lineage>
</organism>
<dbReference type="EMBL" id="JAACFV010000249">
    <property type="protein sequence ID" value="KAF7502471.1"/>
    <property type="molecule type" value="Genomic_DNA"/>
</dbReference>